<dbReference type="PROSITE" id="PS51469">
    <property type="entry name" value="SUN"/>
    <property type="match status" value="1"/>
</dbReference>
<evidence type="ECO:0000256" key="2">
    <source>
        <dbReference type="ARBA" id="ARBA00022692"/>
    </source>
</evidence>
<feature type="compositionally biased region" description="Low complexity" evidence="5">
    <location>
        <begin position="644"/>
        <end position="666"/>
    </location>
</feature>
<evidence type="ECO:0000259" key="7">
    <source>
        <dbReference type="PROSITE" id="PS51469"/>
    </source>
</evidence>
<evidence type="ECO:0000256" key="4">
    <source>
        <dbReference type="ARBA" id="ARBA00023136"/>
    </source>
</evidence>
<feature type="compositionally biased region" description="Basic residues" evidence="5">
    <location>
        <begin position="934"/>
        <end position="943"/>
    </location>
</feature>
<feature type="signal peptide" evidence="6">
    <location>
        <begin position="1"/>
        <end position="23"/>
    </location>
</feature>
<keyword evidence="4" id="KW-0472">Membrane</keyword>
<evidence type="ECO:0000256" key="5">
    <source>
        <dbReference type="SAM" id="MobiDB-lite"/>
    </source>
</evidence>
<feature type="compositionally biased region" description="Polar residues" evidence="5">
    <location>
        <begin position="149"/>
        <end position="163"/>
    </location>
</feature>
<feature type="region of interest" description="Disordered" evidence="5">
    <location>
        <begin position="251"/>
        <end position="275"/>
    </location>
</feature>
<feature type="compositionally biased region" description="Polar residues" evidence="5">
    <location>
        <begin position="542"/>
        <end position="559"/>
    </location>
</feature>
<dbReference type="GO" id="GO:0016020">
    <property type="term" value="C:membrane"/>
    <property type="evidence" value="ECO:0007669"/>
    <property type="project" value="InterPro"/>
</dbReference>
<dbReference type="Pfam" id="PF07738">
    <property type="entry name" value="Sad1_UNC"/>
    <property type="match status" value="1"/>
</dbReference>
<dbReference type="InterPro" id="IPR045120">
    <property type="entry name" value="Suco/Slp1-like"/>
</dbReference>
<dbReference type="EMBL" id="LT853699">
    <property type="protein sequence ID" value="SMQ53106.1"/>
    <property type="molecule type" value="Genomic_DNA"/>
</dbReference>
<feature type="compositionally biased region" description="Polar residues" evidence="5">
    <location>
        <begin position="259"/>
        <end position="275"/>
    </location>
</feature>
<protein>
    <recommendedName>
        <fullName evidence="7">SUN domain-containing protein</fullName>
    </recommendedName>
</protein>
<evidence type="ECO:0000256" key="6">
    <source>
        <dbReference type="SAM" id="SignalP"/>
    </source>
</evidence>
<evidence type="ECO:0000313" key="8">
    <source>
        <dbReference type="EMBL" id="SMQ53106.1"/>
    </source>
</evidence>
<dbReference type="GO" id="GO:0034975">
    <property type="term" value="P:protein folding in endoplasmic reticulum"/>
    <property type="evidence" value="ECO:0007669"/>
    <property type="project" value="TreeGrafter"/>
</dbReference>
<comment type="subcellular location">
    <subcellularLocation>
        <location evidence="1">Endomembrane system</location>
    </subcellularLocation>
</comment>
<feature type="compositionally biased region" description="Low complexity" evidence="5">
    <location>
        <begin position="840"/>
        <end position="849"/>
    </location>
</feature>
<sequence>MNRLLRQAVLLLCVSDGFGSAFASTGTHEDIAALIPSTPAPSIPIATSSNGATTVSATATTSVPATLDSRGSATTRSTGTCSSRTINYITHTLAQQCLRTDRVPQSGAHISNAVSSELSTHLVKPLETPIRTTRTETITVNTTVGVASSNTIERSSDSATSTGPDVGPSLPTDEDGESPLDNANFLSFEEWKKQNLAKMGQSPEDLQRAQQINANRQRPGINNALDTLGEEHEIDLDFSGFGAGAQLPPVAEKRGDPSVTDSVPASAAGQQLAASPTLRSKDAGKTCKERTNYASFDCAATILKSNKECKSASSVLVENKDSYMLNICSADNKFFIVELCDDIQIDTVVLANYEFFSSSFRHFKVSVSDRYPVKLEKWRDLGTFEARNTREIQAFLVQNPLIWARYLRIEFLTHYGTEYYCPVSVLRVHGTTMWEDYRHQEELARGEEDELVLEAEVEAVPPVAQEPLASTVEDPKSTVQSIPEVKSAESASIVQEASASTSSSEATPHDGISKGSPDPSAPTATSASAVRQSDVKDAPESISGSKGSTTNPTDSASTTDLDEDAWSPGNTTEKCCCCCEWPNIFELDYSGISDAPSNMSGQQQPYANISGRSDYTRTVSSQNGSQPVAAPSTTPPSVTKGPPTTQNNTSSMNTTRPAAAATSTTAPAPPQPSSQESFFKSFHKRLQQLESNSTLSLQYIEEQSRILRDAFTKVEKRQLSTTTKFLSTLNSTVMAELQNYRLAYDQLWQSTVIELEGQRESYQDDMLALSRRLTMVADELVWQKRMGIVQSTLLLLCLALVLFGRNGSGQLEVPLMQHMMSRSATAFRSGGWDSPPNSPSPDSRSSPVSLFRKRIWRSSPDLNNSDAGNQQRHGSPDQYSQPGIVVEAPSPDVRTEREGYFDEQNGLGLLDRMSSAPGSRMQAATPPASTNSSPKKHRKKQKKGNSQSMDASGRRTGGSLLAL</sequence>
<keyword evidence="9" id="KW-1185">Reference proteome</keyword>
<feature type="compositionally biased region" description="Low complexity" evidence="5">
    <location>
        <begin position="516"/>
        <end position="529"/>
    </location>
</feature>
<feature type="region of interest" description="Disordered" evidence="5">
    <location>
        <begin position="462"/>
        <end position="570"/>
    </location>
</feature>
<feature type="chain" id="PRO_5012168740" description="SUN domain-containing protein" evidence="6">
    <location>
        <begin position="24"/>
        <end position="963"/>
    </location>
</feature>
<dbReference type="Proteomes" id="UP000215127">
    <property type="component" value="Chromosome 8"/>
</dbReference>
<dbReference type="STRING" id="1276538.A0A1X7S092"/>
<name>A0A1X7S092_ZYMT9</name>
<dbReference type="GO" id="GO:0012505">
    <property type="term" value="C:endomembrane system"/>
    <property type="evidence" value="ECO:0007669"/>
    <property type="project" value="UniProtKB-SubCell"/>
</dbReference>
<dbReference type="GO" id="GO:0005737">
    <property type="term" value="C:cytoplasm"/>
    <property type="evidence" value="ECO:0007669"/>
    <property type="project" value="TreeGrafter"/>
</dbReference>
<evidence type="ECO:0000256" key="3">
    <source>
        <dbReference type="ARBA" id="ARBA00022989"/>
    </source>
</evidence>
<keyword evidence="2" id="KW-0812">Transmembrane</keyword>
<evidence type="ECO:0000256" key="1">
    <source>
        <dbReference type="ARBA" id="ARBA00004308"/>
    </source>
</evidence>
<dbReference type="FunFam" id="2.60.120.260:FF:000082">
    <property type="entry name" value="Sad1/UNC domain protein"/>
    <property type="match status" value="1"/>
</dbReference>
<feature type="region of interest" description="Disordered" evidence="5">
    <location>
        <begin position="596"/>
        <end position="677"/>
    </location>
</feature>
<feature type="compositionally biased region" description="Polar residues" evidence="5">
    <location>
        <begin position="596"/>
        <end position="637"/>
    </location>
</feature>
<accession>A0A1X7S092</accession>
<keyword evidence="6" id="KW-0732">Signal</keyword>
<reference evidence="8 9" key="1">
    <citation type="submission" date="2016-06" db="EMBL/GenBank/DDBJ databases">
        <authorList>
            <person name="Kjaerup R.B."/>
            <person name="Dalgaard T.S."/>
            <person name="Juul-Madsen H.R."/>
        </authorList>
    </citation>
    <scope>NUCLEOTIDE SEQUENCE [LARGE SCALE GENOMIC DNA]</scope>
</reference>
<dbReference type="Gene3D" id="2.60.120.260">
    <property type="entry name" value="Galactose-binding domain-like"/>
    <property type="match status" value="1"/>
</dbReference>
<dbReference type="PANTHER" id="PTHR12953:SF0">
    <property type="entry name" value="SUN DOMAIN-CONTAINING OSSIFICATION FACTOR"/>
    <property type="match status" value="1"/>
</dbReference>
<dbReference type="InterPro" id="IPR012919">
    <property type="entry name" value="SUN_dom"/>
</dbReference>
<organism evidence="8 9">
    <name type="scientific">Zymoseptoria tritici (strain ST99CH_3D7)</name>
    <dbReference type="NCBI Taxonomy" id="1276538"/>
    <lineage>
        <taxon>Eukaryota</taxon>
        <taxon>Fungi</taxon>
        <taxon>Dikarya</taxon>
        <taxon>Ascomycota</taxon>
        <taxon>Pezizomycotina</taxon>
        <taxon>Dothideomycetes</taxon>
        <taxon>Dothideomycetidae</taxon>
        <taxon>Mycosphaerellales</taxon>
        <taxon>Mycosphaerellaceae</taxon>
        <taxon>Zymoseptoria</taxon>
    </lineage>
</organism>
<gene>
    <name evidence="8" type="ORF">ZT3D7_G8259</name>
</gene>
<dbReference type="PANTHER" id="PTHR12953">
    <property type="entry name" value="MEMBRANE PROTEIN CH1 RELATED"/>
    <property type="match status" value="1"/>
</dbReference>
<feature type="compositionally biased region" description="Polar residues" evidence="5">
    <location>
        <begin position="860"/>
        <end position="881"/>
    </location>
</feature>
<dbReference type="AlphaFoldDB" id="A0A1X7S092"/>
<feature type="compositionally biased region" description="Low complexity" evidence="5">
    <location>
        <begin position="496"/>
        <end position="506"/>
    </location>
</feature>
<evidence type="ECO:0000313" key="9">
    <source>
        <dbReference type="Proteomes" id="UP000215127"/>
    </source>
</evidence>
<feature type="region of interest" description="Disordered" evidence="5">
    <location>
        <begin position="149"/>
        <end position="182"/>
    </location>
</feature>
<proteinExistence type="predicted"/>
<feature type="domain" description="SUN" evidence="7">
    <location>
        <begin position="265"/>
        <end position="433"/>
    </location>
</feature>
<feature type="region of interest" description="Disordered" evidence="5">
    <location>
        <begin position="826"/>
        <end position="963"/>
    </location>
</feature>
<keyword evidence="3" id="KW-1133">Transmembrane helix</keyword>